<gene>
    <name evidence="3" type="ORF">ACFH04_01705</name>
</gene>
<sequence>MFKLRKARAKIIALCVCIPALVLGAEASTASATGTYYFLKNANSSKCMAVGAASANNGAGVIQWDCTYGGTEQYWSFNQLPSKVVNGETYYHVVNSNSTAVRGTPMCLAVPGGTTAWNTQLMQWPCGDWNDHWWKLVRNPDHGGWMLENLNGLCAAVGASSKVSGAPVIQWDCTRGAEQTWFQP</sequence>
<comment type="caution">
    <text evidence="3">The sequence shown here is derived from an EMBL/GenBank/DDBJ whole genome shotgun (WGS) entry which is preliminary data.</text>
</comment>
<feature type="signal peptide" evidence="1">
    <location>
        <begin position="1"/>
        <end position="32"/>
    </location>
</feature>
<dbReference type="RefSeq" id="WP_394316304.1">
    <property type="nucleotide sequence ID" value="NZ_JBHMQV010000001.1"/>
</dbReference>
<reference evidence="3 4" key="1">
    <citation type="submission" date="2024-09" db="EMBL/GenBank/DDBJ databases">
        <authorList>
            <person name="Sun Q."/>
            <person name="Mori K."/>
        </authorList>
    </citation>
    <scope>NUCLEOTIDE SEQUENCE [LARGE SCALE GENOMIC DNA]</scope>
    <source>
        <strain evidence="3 4">JCM 4557</strain>
    </source>
</reference>
<keyword evidence="1" id="KW-0732">Signal</keyword>
<dbReference type="PROSITE" id="PS50231">
    <property type="entry name" value="RICIN_B_LECTIN"/>
    <property type="match status" value="1"/>
</dbReference>
<evidence type="ECO:0000256" key="1">
    <source>
        <dbReference type="SAM" id="SignalP"/>
    </source>
</evidence>
<dbReference type="SUPFAM" id="SSF50370">
    <property type="entry name" value="Ricin B-like lectins"/>
    <property type="match status" value="1"/>
</dbReference>
<feature type="domain" description="Ricin B lectin" evidence="2">
    <location>
        <begin position="35"/>
        <end position="184"/>
    </location>
</feature>
<proteinExistence type="predicted"/>
<evidence type="ECO:0000259" key="2">
    <source>
        <dbReference type="SMART" id="SM00458"/>
    </source>
</evidence>
<dbReference type="SMART" id="SM00458">
    <property type="entry name" value="RICIN"/>
    <property type="match status" value="1"/>
</dbReference>
<dbReference type="EMBL" id="JBHMQV010000001">
    <property type="protein sequence ID" value="MFC0842452.1"/>
    <property type="molecule type" value="Genomic_DNA"/>
</dbReference>
<organism evidence="3 4">
    <name type="scientific">Streptomyces noboritoensis</name>
    <dbReference type="NCBI Taxonomy" id="67337"/>
    <lineage>
        <taxon>Bacteria</taxon>
        <taxon>Bacillati</taxon>
        <taxon>Actinomycetota</taxon>
        <taxon>Actinomycetes</taxon>
        <taxon>Kitasatosporales</taxon>
        <taxon>Streptomycetaceae</taxon>
        <taxon>Streptomyces</taxon>
    </lineage>
</organism>
<protein>
    <submittedName>
        <fullName evidence="3">RICIN domain-containing protein</fullName>
    </submittedName>
</protein>
<dbReference type="Gene3D" id="2.80.10.50">
    <property type="match status" value="3"/>
</dbReference>
<dbReference type="CDD" id="cd00161">
    <property type="entry name" value="beta-trefoil_Ricin-like"/>
    <property type="match status" value="1"/>
</dbReference>
<accession>A0ABV6T9J2</accession>
<keyword evidence="4" id="KW-1185">Reference proteome</keyword>
<dbReference type="InterPro" id="IPR000772">
    <property type="entry name" value="Ricin_B_lectin"/>
</dbReference>
<dbReference type="InterPro" id="IPR035992">
    <property type="entry name" value="Ricin_B-like_lectins"/>
</dbReference>
<dbReference type="Proteomes" id="UP001589887">
    <property type="component" value="Unassembled WGS sequence"/>
</dbReference>
<dbReference type="Pfam" id="PF14200">
    <property type="entry name" value="RicinB_lectin_2"/>
    <property type="match status" value="1"/>
</dbReference>
<evidence type="ECO:0000313" key="3">
    <source>
        <dbReference type="EMBL" id="MFC0842452.1"/>
    </source>
</evidence>
<name>A0ABV6T9J2_9ACTN</name>
<evidence type="ECO:0000313" key="4">
    <source>
        <dbReference type="Proteomes" id="UP001589887"/>
    </source>
</evidence>
<feature type="chain" id="PRO_5047263287" evidence="1">
    <location>
        <begin position="33"/>
        <end position="184"/>
    </location>
</feature>